<sequence length="142" mass="15205">MLIQTRFTANDELMLAAYSHDDRELDDLRETVKQAGIRDDAEALDDDANGRPGIGYQLTYDKVMRLEQVLGGRFLPSGTFVSTLARTGSSYRYACREITVYGTGPGCESILAGSPGLATVVCATTASRKGWFGGNAALGSCP</sequence>
<reference evidence="1" key="1">
    <citation type="submission" date="2022-09" db="EMBL/GenBank/DDBJ databases">
        <title>Tahibacter sp. nov., isolated from a fresh water.</title>
        <authorList>
            <person name="Baek J.H."/>
            <person name="Lee J.K."/>
            <person name="Kim J.M."/>
            <person name="Jeon C.O."/>
        </authorList>
    </citation>
    <scope>NUCLEOTIDE SEQUENCE</scope>
    <source>
        <strain evidence="1">W38</strain>
    </source>
</reference>
<dbReference type="EMBL" id="CP104694">
    <property type="protein sequence ID" value="UXI69772.1"/>
    <property type="molecule type" value="Genomic_DNA"/>
</dbReference>
<keyword evidence="2" id="KW-1185">Reference proteome</keyword>
<evidence type="ECO:0000313" key="2">
    <source>
        <dbReference type="Proteomes" id="UP001064632"/>
    </source>
</evidence>
<evidence type="ECO:0000313" key="1">
    <source>
        <dbReference type="EMBL" id="UXI69772.1"/>
    </source>
</evidence>
<gene>
    <name evidence="1" type="ORF">N4264_09115</name>
</gene>
<dbReference type="Proteomes" id="UP001064632">
    <property type="component" value="Chromosome"/>
</dbReference>
<accession>A0ABY6BJX6</accession>
<organism evidence="1 2">
    <name type="scientific">Tahibacter amnicola</name>
    <dbReference type="NCBI Taxonomy" id="2976241"/>
    <lineage>
        <taxon>Bacteria</taxon>
        <taxon>Pseudomonadati</taxon>
        <taxon>Pseudomonadota</taxon>
        <taxon>Gammaproteobacteria</taxon>
        <taxon>Lysobacterales</taxon>
        <taxon>Rhodanobacteraceae</taxon>
        <taxon>Tahibacter</taxon>
    </lineage>
</organism>
<protein>
    <submittedName>
        <fullName evidence="1">Uncharacterized protein</fullName>
    </submittedName>
</protein>
<name>A0ABY6BJX6_9GAMM</name>
<proteinExistence type="predicted"/>
<dbReference type="RefSeq" id="WP_261696725.1">
    <property type="nucleotide sequence ID" value="NZ_CP104694.1"/>
</dbReference>